<gene>
    <name evidence="2" type="ORF">AB840_06240</name>
</gene>
<dbReference type="STRING" id="39029.BSR42_02485"/>
<dbReference type="Proteomes" id="UP000036503">
    <property type="component" value="Unassembled WGS sequence"/>
</dbReference>
<comment type="caution">
    <text evidence="2">The sequence shown here is derived from an EMBL/GenBank/DDBJ whole genome shotgun (WGS) entry which is preliminary data.</text>
</comment>
<proteinExistence type="predicted"/>
<evidence type="ECO:0000259" key="1">
    <source>
        <dbReference type="SMART" id="SM00849"/>
    </source>
</evidence>
<protein>
    <submittedName>
        <fullName evidence="2">Beta-lactamase</fullName>
    </submittedName>
</protein>
<accession>A0A0J6WX64</accession>
<dbReference type="InParanoid" id="A0A0J6WX64"/>
<dbReference type="PROSITE" id="PS51257">
    <property type="entry name" value="PROKAR_LIPOPROTEIN"/>
    <property type="match status" value="1"/>
</dbReference>
<evidence type="ECO:0000313" key="3">
    <source>
        <dbReference type="Proteomes" id="UP000036503"/>
    </source>
</evidence>
<name>A0A0J6WX64_9FIRM</name>
<dbReference type="AlphaFoldDB" id="A0A0J6WX64"/>
<keyword evidence="3" id="KW-1185">Reference proteome</keyword>
<dbReference type="EMBL" id="LEKT01000015">
    <property type="protein sequence ID" value="KMO86823.1"/>
    <property type="molecule type" value="Genomic_DNA"/>
</dbReference>
<dbReference type="InterPro" id="IPR052159">
    <property type="entry name" value="Competence_DNA_uptake"/>
</dbReference>
<dbReference type="InterPro" id="IPR001279">
    <property type="entry name" value="Metallo-B-lactamas"/>
</dbReference>
<dbReference type="InterPro" id="IPR035681">
    <property type="entry name" value="ComA-like_MBL"/>
</dbReference>
<feature type="domain" description="Metallo-beta-lactamase" evidence="1">
    <location>
        <begin position="51"/>
        <end position="257"/>
    </location>
</feature>
<dbReference type="PANTHER" id="PTHR30619">
    <property type="entry name" value="DNA INTERNALIZATION/COMPETENCE PROTEIN COMEC/REC2"/>
    <property type="match status" value="1"/>
</dbReference>
<dbReference type="PATRIC" id="fig|1122219.3.peg.702"/>
<dbReference type="SMART" id="SM00849">
    <property type="entry name" value="Lactamase_B"/>
    <property type="match status" value="1"/>
</dbReference>
<dbReference type="InterPro" id="IPR036866">
    <property type="entry name" value="RibonucZ/Hydroxyglut_hydro"/>
</dbReference>
<reference evidence="2 3" key="1">
    <citation type="submission" date="2015-06" db="EMBL/GenBank/DDBJ databases">
        <title>Draft genome sequence of beer spoilage bacterium Megasphaera cerevisiae type strain 20462.</title>
        <authorList>
            <person name="Kutumbaka K."/>
            <person name="Pasmowitz J."/>
            <person name="Mategko J."/>
            <person name="Reyes D."/>
            <person name="Friedrich A."/>
            <person name="Han S."/>
            <person name="Martens-Habbena W."/>
            <person name="Neal-McKinney J."/>
            <person name="Janagama H.K."/>
            <person name="Nadala C."/>
            <person name="Samadpour M."/>
        </authorList>
    </citation>
    <scope>NUCLEOTIDE SEQUENCE [LARGE SCALE GENOMIC DNA]</scope>
    <source>
        <strain evidence="2 3">DSM 20462</strain>
    </source>
</reference>
<organism evidence="2 3">
    <name type="scientific">Megasphaera cerevisiae DSM 20462</name>
    <dbReference type="NCBI Taxonomy" id="1122219"/>
    <lineage>
        <taxon>Bacteria</taxon>
        <taxon>Bacillati</taxon>
        <taxon>Bacillota</taxon>
        <taxon>Negativicutes</taxon>
        <taxon>Veillonellales</taxon>
        <taxon>Veillonellaceae</taxon>
        <taxon>Megasphaera</taxon>
    </lineage>
</organism>
<dbReference type="Pfam" id="PF00753">
    <property type="entry name" value="Lactamase_B"/>
    <property type="match status" value="1"/>
</dbReference>
<dbReference type="Gene3D" id="3.60.15.10">
    <property type="entry name" value="Ribonuclease Z/Hydroxyacylglutathione hydrolase-like"/>
    <property type="match status" value="1"/>
</dbReference>
<dbReference type="CDD" id="cd07731">
    <property type="entry name" value="ComA-like_MBL-fold"/>
    <property type="match status" value="1"/>
</dbReference>
<dbReference type="SUPFAM" id="SSF56281">
    <property type="entry name" value="Metallo-hydrolase/oxidoreductase"/>
    <property type="match status" value="1"/>
</dbReference>
<sequence length="303" mass="33155">MRVPAYMLAGILWLLLLVSGCGNLPFSSDHATAPVDDSDSALRISVLNVGQADASLIQYKGKNMLIDTGDVDSREGLVSQLKKKNIKTLDIIIITHPHGDHMGGMAALFKNFTIRQIYDNGQAANTAMYRNYLKNIKSKNIPYKALKKGDAITFAGDIHFNILSPGVPFTKENTSGVSESGLTNNNSIVCRMTYQKISVMFTGDAQKEAEQQVLRDYQGTALQSDILKVGHHGSKTSSSPAFIKAVKPRAAVISCGANNQYKFPHKPTLDTLKKNHAEVYRTDQDGMILIVSDGTHYSIAKEH</sequence>
<dbReference type="PANTHER" id="PTHR30619:SF7">
    <property type="entry name" value="BETA-LACTAMASE DOMAIN PROTEIN"/>
    <property type="match status" value="1"/>
</dbReference>
<evidence type="ECO:0000313" key="2">
    <source>
        <dbReference type="EMBL" id="KMO86823.1"/>
    </source>
</evidence>